<evidence type="ECO:0000313" key="2">
    <source>
        <dbReference type="Proteomes" id="UP001153076"/>
    </source>
</evidence>
<dbReference type="PANTHER" id="PTHR33710">
    <property type="entry name" value="BNAC02G09200D PROTEIN"/>
    <property type="match status" value="1"/>
</dbReference>
<gene>
    <name evidence="1" type="ORF">Cgig2_011813</name>
</gene>
<reference evidence="1" key="1">
    <citation type="submission" date="2022-04" db="EMBL/GenBank/DDBJ databases">
        <title>Carnegiea gigantea Genome sequencing and assembly v2.</title>
        <authorList>
            <person name="Copetti D."/>
            <person name="Sanderson M.J."/>
            <person name="Burquez A."/>
            <person name="Wojciechowski M.F."/>
        </authorList>
    </citation>
    <scope>NUCLEOTIDE SEQUENCE</scope>
    <source>
        <strain evidence="1">SGP5-SGP5p</strain>
        <tissue evidence="1">Aerial part</tissue>
    </source>
</reference>
<comment type="caution">
    <text evidence="1">The sequence shown here is derived from an EMBL/GenBank/DDBJ whole genome shotgun (WGS) entry which is preliminary data.</text>
</comment>
<name>A0A9Q1JXG8_9CARY</name>
<dbReference type="PANTHER" id="PTHR33710:SF64">
    <property type="entry name" value="ENDONUCLEASE_EXONUCLEASE_PHOSPHATASE DOMAIN-CONTAINING PROTEIN"/>
    <property type="match status" value="1"/>
</dbReference>
<dbReference type="Gene3D" id="3.60.10.10">
    <property type="entry name" value="Endonuclease/exonuclease/phosphatase"/>
    <property type="match status" value="1"/>
</dbReference>
<evidence type="ECO:0008006" key="3">
    <source>
        <dbReference type="Google" id="ProtNLM"/>
    </source>
</evidence>
<dbReference type="EMBL" id="JAKOGI010000594">
    <property type="protein sequence ID" value="KAJ8432647.1"/>
    <property type="molecule type" value="Genomic_DNA"/>
</dbReference>
<protein>
    <recommendedName>
        <fullName evidence="3">Endonuclease/exonuclease/phosphatase domain-containing protein</fullName>
    </recommendedName>
</protein>
<dbReference type="SUPFAM" id="SSF56219">
    <property type="entry name" value="DNase I-like"/>
    <property type="match status" value="1"/>
</dbReference>
<evidence type="ECO:0000313" key="1">
    <source>
        <dbReference type="EMBL" id="KAJ8432647.1"/>
    </source>
</evidence>
<dbReference type="OrthoDB" id="1433961at2759"/>
<accession>A0A9Q1JXG8</accession>
<sequence>MCRKLKYEGMYRIEAQGFRGDLHLVKSDTQYVTTNVNEGSIQSWALTVIYASPNETLRQSLWTDLNEFGNTCNKPCLLAGDFNETRNMKERFSCSDDLTRRCNNFNLWIKNNHLIELGFSGPRGNTVKTRKYAQLDRGHCNEQWRMRFEEASVRHLLQNKLDHSPLLISLHGLTSVQPTMRPFRFQVARLSHTLFEDFLKDNWKQQDPLYPSLSRLSIVLEEWNKAVFRNLFHQRREIWAQLEGIQKRLPLEQNYLIRDLEEVLDQIGIFWFQKSLAEAIRDGDRNTRFYHLCTIIHRKINMIELLQDQNGQITKSKQVGGLGFRTMRENNAAFLSKLGWHLMVEKEKLWSQVLRAKYCNSRCDVDMFQPKLIHRTLGVGSWKM</sequence>
<keyword evidence="2" id="KW-1185">Reference proteome</keyword>
<dbReference type="AlphaFoldDB" id="A0A9Q1JXG8"/>
<proteinExistence type="predicted"/>
<dbReference type="Proteomes" id="UP001153076">
    <property type="component" value="Unassembled WGS sequence"/>
</dbReference>
<organism evidence="1 2">
    <name type="scientific">Carnegiea gigantea</name>
    <dbReference type="NCBI Taxonomy" id="171969"/>
    <lineage>
        <taxon>Eukaryota</taxon>
        <taxon>Viridiplantae</taxon>
        <taxon>Streptophyta</taxon>
        <taxon>Embryophyta</taxon>
        <taxon>Tracheophyta</taxon>
        <taxon>Spermatophyta</taxon>
        <taxon>Magnoliopsida</taxon>
        <taxon>eudicotyledons</taxon>
        <taxon>Gunneridae</taxon>
        <taxon>Pentapetalae</taxon>
        <taxon>Caryophyllales</taxon>
        <taxon>Cactineae</taxon>
        <taxon>Cactaceae</taxon>
        <taxon>Cactoideae</taxon>
        <taxon>Echinocereeae</taxon>
        <taxon>Carnegiea</taxon>
    </lineage>
</organism>
<dbReference type="InterPro" id="IPR036691">
    <property type="entry name" value="Endo/exonu/phosph_ase_sf"/>
</dbReference>